<feature type="signal peptide" evidence="1">
    <location>
        <begin position="1"/>
        <end position="23"/>
    </location>
</feature>
<keyword evidence="3" id="KW-1185">Reference proteome</keyword>
<dbReference type="InterPro" id="IPR036215">
    <property type="entry name" value="TM0957-like_sf"/>
</dbReference>
<dbReference type="RefSeq" id="WP_183201141.1">
    <property type="nucleotide sequence ID" value="NZ_JACIEK010000011.1"/>
</dbReference>
<evidence type="ECO:0000313" key="3">
    <source>
        <dbReference type="Proteomes" id="UP000542776"/>
    </source>
</evidence>
<feature type="chain" id="PRO_5031055617" evidence="1">
    <location>
        <begin position="24"/>
        <end position="216"/>
    </location>
</feature>
<keyword evidence="2" id="KW-0449">Lipoprotein</keyword>
<dbReference type="AlphaFoldDB" id="A0A7W6H6Q6"/>
<proteinExistence type="predicted"/>
<dbReference type="InterPro" id="IPR014582">
    <property type="entry name" value="UCP033535_lipo"/>
</dbReference>
<comment type="caution">
    <text evidence="2">The sequence shown here is derived from an EMBL/GenBank/DDBJ whole genome shotgun (WGS) entry which is preliminary data.</text>
</comment>
<protein>
    <submittedName>
        <fullName evidence="2">Putative lipoprotein</fullName>
    </submittedName>
</protein>
<dbReference type="SUPFAM" id="SSF141318">
    <property type="entry name" value="TM0957-like"/>
    <property type="match status" value="1"/>
</dbReference>
<name>A0A7W6H6Q6_9HYPH</name>
<sequence length="216" mass="22198">MPQPLRSPALALALLALALPACKFVDTAELAARRQAAAAPTASASGTALYGAKVVPYILEKAAPYGAIRDAVKAGLPTAGEEFGYREVKEGEPFNFLARVTGTIVSADTKSRAATALVDTDGDGTGDVTIQLGPVIKGTSLRDALPFVTFTSYANQIEFADVAKAFNNQAFDTALKDLPRDALAGQSVEAVGAFTLKSAGDKVLLTPVSVKLGAGA</sequence>
<gene>
    <name evidence="2" type="ORF">GGR04_003462</name>
</gene>
<evidence type="ECO:0000256" key="1">
    <source>
        <dbReference type="SAM" id="SignalP"/>
    </source>
</evidence>
<dbReference type="Pfam" id="PF10054">
    <property type="entry name" value="DUF2291"/>
    <property type="match status" value="1"/>
</dbReference>
<evidence type="ECO:0000313" key="2">
    <source>
        <dbReference type="EMBL" id="MBB3999592.1"/>
    </source>
</evidence>
<keyword evidence="1" id="KW-0732">Signal</keyword>
<accession>A0A7W6H6Q6</accession>
<dbReference type="EMBL" id="JACIEK010000011">
    <property type="protein sequence ID" value="MBB3999592.1"/>
    <property type="molecule type" value="Genomic_DNA"/>
</dbReference>
<dbReference type="Proteomes" id="UP000542776">
    <property type="component" value="Unassembled WGS sequence"/>
</dbReference>
<dbReference type="PIRSF" id="PIRSF033535">
    <property type="entry name" value="UCP033535_plp"/>
    <property type="match status" value="1"/>
</dbReference>
<reference evidence="2 3" key="1">
    <citation type="submission" date="2020-08" db="EMBL/GenBank/DDBJ databases">
        <title>Genomic Encyclopedia of Type Strains, Phase IV (KMG-IV): sequencing the most valuable type-strain genomes for metagenomic binning, comparative biology and taxonomic classification.</title>
        <authorList>
            <person name="Goeker M."/>
        </authorList>
    </citation>
    <scope>NUCLEOTIDE SEQUENCE [LARGE SCALE GENOMIC DNA]</scope>
    <source>
        <strain evidence="2 3">DSM 102238</strain>
    </source>
</reference>
<organism evidence="2 3">
    <name type="scientific">Aureimonas pseudogalii</name>
    <dbReference type="NCBI Taxonomy" id="1744844"/>
    <lineage>
        <taxon>Bacteria</taxon>
        <taxon>Pseudomonadati</taxon>
        <taxon>Pseudomonadota</taxon>
        <taxon>Alphaproteobacteria</taxon>
        <taxon>Hyphomicrobiales</taxon>
        <taxon>Aurantimonadaceae</taxon>
        <taxon>Aureimonas</taxon>
    </lineage>
</organism>